<dbReference type="AlphaFoldDB" id="A0A4Q7N4T5"/>
<dbReference type="Gene3D" id="3.30.1150.10">
    <property type="match status" value="1"/>
</dbReference>
<comment type="caution">
    <text evidence="1">The sequence shown here is derived from an EMBL/GenBank/DDBJ whole genome shotgun (WGS) entry which is preliminary data.</text>
</comment>
<reference evidence="1 2" key="1">
    <citation type="submission" date="2019-02" db="EMBL/GenBank/DDBJ databases">
        <title>Genomic Encyclopedia of Type Strains, Phase IV (KMG-IV): sequencing the most valuable type-strain genomes for metagenomic binning, comparative biology and taxonomic classification.</title>
        <authorList>
            <person name="Goeker M."/>
        </authorList>
    </citation>
    <scope>NUCLEOTIDE SEQUENCE [LARGE SCALE GENOMIC DNA]</scope>
    <source>
        <strain evidence="1 2">DSM 18116</strain>
    </source>
</reference>
<gene>
    <name evidence="1" type="ORF">EV199_1920</name>
</gene>
<name>A0A4Q7N4T5_9BACT</name>
<accession>A0A4Q7N4T5</accession>
<dbReference type="EMBL" id="SGXA01000001">
    <property type="protein sequence ID" value="RZS76043.1"/>
    <property type="molecule type" value="Genomic_DNA"/>
</dbReference>
<proteinExistence type="predicted"/>
<keyword evidence="2" id="KW-1185">Reference proteome</keyword>
<dbReference type="SUPFAM" id="SSF74653">
    <property type="entry name" value="TolA/TonB C-terminal domain"/>
    <property type="match status" value="1"/>
</dbReference>
<evidence type="ECO:0000313" key="2">
    <source>
        <dbReference type="Proteomes" id="UP000293874"/>
    </source>
</evidence>
<dbReference type="Proteomes" id="UP000293874">
    <property type="component" value="Unassembled WGS sequence"/>
</dbReference>
<dbReference type="RefSeq" id="WP_130540364.1">
    <property type="nucleotide sequence ID" value="NZ_CP042431.1"/>
</dbReference>
<sequence length="151" mass="16981">MKILSFLFFATYLLLDGKTSAFDVSNNCDYYYSKSLKKKIYTSLEIEPEFPGGVTAYARFLNKNLLTLQDTEGDLASLPMPRIKFIVDTDGQIKKPCIQNRSDSLQLNSLEKAALELINKMPKWIPGKCHGKVVAGEVIRPLAICIKLETD</sequence>
<evidence type="ECO:0008006" key="3">
    <source>
        <dbReference type="Google" id="ProtNLM"/>
    </source>
</evidence>
<dbReference type="OrthoDB" id="964531at2"/>
<evidence type="ECO:0000313" key="1">
    <source>
        <dbReference type="EMBL" id="RZS76043.1"/>
    </source>
</evidence>
<organism evidence="1 2">
    <name type="scientific">Pseudobacter ginsenosidimutans</name>
    <dbReference type="NCBI Taxonomy" id="661488"/>
    <lineage>
        <taxon>Bacteria</taxon>
        <taxon>Pseudomonadati</taxon>
        <taxon>Bacteroidota</taxon>
        <taxon>Chitinophagia</taxon>
        <taxon>Chitinophagales</taxon>
        <taxon>Chitinophagaceae</taxon>
        <taxon>Pseudobacter</taxon>
    </lineage>
</organism>
<protein>
    <recommendedName>
        <fullName evidence="3">TonB-like protein</fullName>
    </recommendedName>
</protein>